<keyword evidence="2" id="KW-0812">Transmembrane</keyword>
<dbReference type="AlphaFoldDB" id="A0A2G8KJU2"/>
<evidence type="ECO:0000313" key="4">
    <source>
        <dbReference type="Proteomes" id="UP000230750"/>
    </source>
</evidence>
<keyword evidence="2" id="KW-0472">Membrane</keyword>
<gene>
    <name evidence="3" type="ORF">BSL78_14849</name>
</gene>
<feature type="transmembrane region" description="Helical" evidence="2">
    <location>
        <begin position="168"/>
        <end position="186"/>
    </location>
</feature>
<feature type="non-terminal residue" evidence="3">
    <location>
        <position position="224"/>
    </location>
</feature>
<protein>
    <submittedName>
        <fullName evidence="3">Uncharacterized protein</fullName>
    </submittedName>
</protein>
<organism evidence="3 4">
    <name type="scientific">Stichopus japonicus</name>
    <name type="common">Sea cucumber</name>
    <dbReference type="NCBI Taxonomy" id="307972"/>
    <lineage>
        <taxon>Eukaryota</taxon>
        <taxon>Metazoa</taxon>
        <taxon>Echinodermata</taxon>
        <taxon>Eleutherozoa</taxon>
        <taxon>Echinozoa</taxon>
        <taxon>Holothuroidea</taxon>
        <taxon>Aspidochirotacea</taxon>
        <taxon>Aspidochirotida</taxon>
        <taxon>Stichopodidae</taxon>
        <taxon>Apostichopus</taxon>
    </lineage>
</organism>
<evidence type="ECO:0000313" key="3">
    <source>
        <dbReference type="EMBL" id="PIK48273.1"/>
    </source>
</evidence>
<sequence>MDGENDLSQADERILLHSGRKKWSVLFWIILKILWLPHPNPVEAKRQCLKCRLRAGFSSRQSHATSGGRTVNSSRHPEPSTYRENENQPLLSSQKEKEQCDVCDTLWWNYHGKTVKYNEIDIGAQPWCHYGSGVISSVMLSILLSVNICAMGMVLYRRWGDSRRILSLINYITFIGLLSSYPGIAFCSKLDYYIQGKFPRLSWSRTLHIRYLVARGQYVDWKHT</sequence>
<feature type="region of interest" description="Disordered" evidence="1">
    <location>
        <begin position="60"/>
        <end position="95"/>
    </location>
</feature>
<proteinExistence type="predicted"/>
<dbReference type="EMBL" id="MRZV01000531">
    <property type="protein sequence ID" value="PIK48273.1"/>
    <property type="molecule type" value="Genomic_DNA"/>
</dbReference>
<evidence type="ECO:0000256" key="1">
    <source>
        <dbReference type="SAM" id="MobiDB-lite"/>
    </source>
</evidence>
<keyword evidence="4" id="KW-1185">Reference proteome</keyword>
<accession>A0A2G8KJU2</accession>
<comment type="caution">
    <text evidence="3">The sequence shown here is derived from an EMBL/GenBank/DDBJ whole genome shotgun (WGS) entry which is preliminary data.</text>
</comment>
<name>A0A2G8KJU2_STIJA</name>
<evidence type="ECO:0000256" key="2">
    <source>
        <dbReference type="SAM" id="Phobius"/>
    </source>
</evidence>
<feature type="transmembrane region" description="Helical" evidence="2">
    <location>
        <begin position="134"/>
        <end position="156"/>
    </location>
</feature>
<keyword evidence="2" id="KW-1133">Transmembrane helix</keyword>
<feature type="compositionally biased region" description="Polar residues" evidence="1">
    <location>
        <begin position="60"/>
        <end position="74"/>
    </location>
</feature>
<feature type="compositionally biased region" description="Basic and acidic residues" evidence="1">
    <location>
        <begin position="75"/>
        <end position="86"/>
    </location>
</feature>
<dbReference type="Proteomes" id="UP000230750">
    <property type="component" value="Unassembled WGS sequence"/>
</dbReference>
<reference evidence="3 4" key="1">
    <citation type="journal article" date="2017" name="PLoS Biol.">
        <title>The sea cucumber genome provides insights into morphological evolution and visceral regeneration.</title>
        <authorList>
            <person name="Zhang X."/>
            <person name="Sun L."/>
            <person name="Yuan J."/>
            <person name="Sun Y."/>
            <person name="Gao Y."/>
            <person name="Zhang L."/>
            <person name="Li S."/>
            <person name="Dai H."/>
            <person name="Hamel J.F."/>
            <person name="Liu C."/>
            <person name="Yu Y."/>
            <person name="Liu S."/>
            <person name="Lin W."/>
            <person name="Guo K."/>
            <person name="Jin S."/>
            <person name="Xu P."/>
            <person name="Storey K.B."/>
            <person name="Huan P."/>
            <person name="Zhang T."/>
            <person name="Zhou Y."/>
            <person name="Zhang J."/>
            <person name="Lin C."/>
            <person name="Li X."/>
            <person name="Xing L."/>
            <person name="Huo D."/>
            <person name="Sun M."/>
            <person name="Wang L."/>
            <person name="Mercier A."/>
            <person name="Li F."/>
            <person name="Yang H."/>
            <person name="Xiang J."/>
        </authorList>
    </citation>
    <scope>NUCLEOTIDE SEQUENCE [LARGE SCALE GENOMIC DNA]</scope>
    <source>
        <strain evidence="3">Shaxun</strain>
        <tissue evidence="3">Muscle</tissue>
    </source>
</reference>